<comment type="similarity">
    <text evidence="5">Belongs to the SAT4 family.</text>
</comment>
<feature type="transmembrane region" description="Helical" evidence="7">
    <location>
        <begin position="20"/>
        <end position="42"/>
    </location>
</feature>
<evidence type="ECO:0000313" key="10">
    <source>
        <dbReference type="Proteomes" id="UP001586593"/>
    </source>
</evidence>
<evidence type="ECO:0000256" key="4">
    <source>
        <dbReference type="ARBA" id="ARBA00023136"/>
    </source>
</evidence>
<sequence length="402" mass="43533">MDPSQPVITPEFAAQDKGPAIIASICTVTVLETLFCLARLYTRGRILGKLHLDDYLIVLSVICGWCAVIFGVMAVHSGNGKHFAILTTEQKSGAILWTIVGFCPGIMSFGLPKLAVIALLTRLMNPSRWHRIFLWCLGIWCNISLLGCVFVLFAQCTPARSQWDFSITDKTCWSPWVLVDYAIYAGSFSAATDLYLAVYPAIVLFKLNLKLRKKIALSAALGIGSVATVIAIYKTTRLPNLASEDFSFDTSDLVIWTCIEGSTIIIASCIPVLQPLVDRVVGTSFFGGSSGRAYKNYGSERTGGRMKSDIELSSGQRMGGRRGGGGGGPRDPNGLTFLDDKAGSEESILRAEDNRTDKGSVAEERGPRGGGGKILRTDVVTVSYASHSTDNVNDAKRWNRGL</sequence>
<keyword evidence="4 7" id="KW-0472">Membrane</keyword>
<feature type="region of interest" description="Disordered" evidence="6">
    <location>
        <begin position="297"/>
        <end position="374"/>
    </location>
</feature>
<gene>
    <name evidence="9" type="ORF">VTK73DRAFT_9567</name>
</gene>
<dbReference type="Pfam" id="PF20684">
    <property type="entry name" value="Fung_rhodopsin"/>
    <property type="match status" value="1"/>
</dbReference>
<evidence type="ECO:0000256" key="6">
    <source>
        <dbReference type="SAM" id="MobiDB-lite"/>
    </source>
</evidence>
<feature type="transmembrane region" description="Helical" evidence="7">
    <location>
        <begin position="54"/>
        <end position="75"/>
    </location>
</feature>
<dbReference type="InterPro" id="IPR049326">
    <property type="entry name" value="Rhodopsin_dom_fungi"/>
</dbReference>
<dbReference type="InterPro" id="IPR052337">
    <property type="entry name" value="SAT4-like"/>
</dbReference>
<keyword evidence="2 7" id="KW-0812">Transmembrane</keyword>
<comment type="caution">
    <text evidence="9">The sequence shown here is derived from an EMBL/GenBank/DDBJ whole genome shotgun (WGS) entry which is preliminary data.</text>
</comment>
<feature type="transmembrane region" description="Helical" evidence="7">
    <location>
        <begin position="253"/>
        <end position="273"/>
    </location>
</feature>
<accession>A0ABR3W1P6</accession>
<evidence type="ECO:0000256" key="2">
    <source>
        <dbReference type="ARBA" id="ARBA00022692"/>
    </source>
</evidence>
<feature type="compositionally biased region" description="Basic and acidic residues" evidence="6">
    <location>
        <begin position="338"/>
        <end position="367"/>
    </location>
</feature>
<proteinExistence type="inferred from homology"/>
<evidence type="ECO:0000256" key="3">
    <source>
        <dbReference type="ARBA" id="ARBA00022989"/>
    </source>
</evidence>
<dbReference type="PANTHER" id="PTHR33048:SF155">
    <property type="entry name" value="INTEGRAL MEMBRANE PROTEIN"/>
    <property type="match status" value="1"/>
</dbReference>
<dbReference type="Proteomes" id="UP001586593">
    <property type="component" value="Unassembled WGS sequence"/>
</dbReference>
<evidence type="ECO:0000313" key="9">
    <source>
        <dbReference type="EMBL" id="KAL1850973.1"/>
    </source>
</evidence>
<feature type="transmembrane region" description="Helical" evidence="7">
    <location>
        <begin position="95"/>
        <end position="120"/>
    </location>
</feature>
<dbReference type="PANTHER" id="PTHR33048">
    <property type="entry name" value="PTH11-LIKE INTEGRAL MEMBRANE PROTEIN (AFU_ORTHOLOGUE AFUA_5G11245)"/>
    <property type="match status" value="1"/>
</dbReference>
<evidence type="ECO:0000256" key="1">
    <source>
        <dbReference type="ARBA" id="ARBA00004141"/>
    </source>
</evidence>
<feature type="transmembrane region" description="Helical" evidence="7">
    <location>
        <begin position="181"/>
        <end position="203"/>
    </location>
</feature>
<feature type="transmembrane region" description="Helical" evidence="7">
    <location>
        <begin position="215"/>
        <end position="233"/>
    </location>
</feature>
<name>A0ABR3W1P6_9PEZI</name>
<feature type="transmembrane region" description="Helical" evidence="7">
    <location>
        <begin position="132"/>
        <end position="154"/>
    </location>
</feature>
<evidence type="ECO:0000256" key="7">
    <source>
        <dbReference type="SAM" id="Phobius"/>
    </source>
</evidence>
<organism evidence="9 10">
    <name type="scientific">Phialemonium thermophilum</name>
    <dbReference type="NCBI Taxonomy" id="223376"/>
    <lineage>
        <taxon>Eukaryota</taxon>
        <taxon>Fungi</taxon>
        <taxon>Dikarya</taxon>
        <taxon>Ascomycota</taxon>
        <taxon>Pezizomycotina</taxon>
        <taxon>Sordariomycetes</taxon>
        <taxon>Sordariomycetidae</taxon>
        <taxon>Cephalothecales</taxon>
        <taxon>Cephalothecaceae</taxon>
        <taxon>Phialemonium</taxon>
    </lineage>
</organism>
<evidence type="ECO:0000259" key="8">
    <source>
        <dbReference type="Pfam" id="PF20684"/>
    </source>
</evidence>
<comment type="subcellular location">
    <subcellularLocation>
        <location evidence="1">Membrane</location>
        <topology evidence="1">Multi-pass membrane protein</topology>
    </subcellularLocation>
</comment>
<dbReference type="EMBL" id="JAZHXJ010000808">
    <property type="protein sequence ID" value="KAL1850973.1"/>
    <property type="molecule type" value="Genomic_DNA"/>
</dbReference>
<protein>
    <recommendedName>
        <fullName evidence="8">Rhodopsin domain-containing protein</fullName>
    </recommendedName>
</protein>
<evidence type="ECO:0000256" key="5">
    <source>
        <dbReference type="ARBA" id="ARBA00038359"/>
    </source>
</evidence>
<reference evidence="9 10" key="1">
    <citation type="journal article" date="2024" name="Commun. Biol.">
        <title>Comparative genomic analysis of thermophilic fungi reveals convergent evolutionary adaptations and gene losses.</title>
        <authorList>
            <person name="Steindorff A.S."/>
            <person name="Aguilar-Pontes M.V."/>
            <person name="Robinson A.J."/>
            <person name="Andreopoulos B."/>
            <person name="LaButti K."/>
            <person name="Kuo A."/>
            <person name="Mondo S."/>
            <person name="Riley R."/>
            <person name="Otillar R."/>
            <person name="Haridas S."/>
            <person name="Lipzen A."/>
            <person name="Grimwood J."/>
            <person name="Schmutz J."/>
            <person name="Clum A."/>
            <person name="Reid I.D."/>
            <person name="Moisan M.C."/>
            <person name="Butler G."/>
            <person name="Nguyen T.T.M."/>
            <person name="Dewar K."/>
            <person name="Conant G."/>
            <person name="Drula E."/>
            <person name="Henrissat B."/>
            <person name="Hansel C."/>
            <person name="Singer S."/>
            <person name="Hutchinson M.I."/>
            <person name="de Vries R.P."/>
            <person name="Natvig D.O."/>
            <person name="Powell A.J."/>
            <person name="Tsang A."/>
            <person name="Grigoriev I.V."/>
        </authorList>
    </citation>
    <scope>NUCLEOTIDE SEQUENCE [LARGE SCALE GENOMIC DNA]</scope>
    <source>
        <strain evidence="9 10">ATCC 24622</strain>
    </source>
</reference>
<feature type="compositionally biased region" description="Gly residues" evidence="6">
    <location>
        <begin position="317"/>
        <end position="329"/>
    </location>
</feature>
<keyword evidence="10" id="KW-1185">Reference proteome</keyword>
<feature type="domain" description="Rhodopsin" evidence="8">
    <location>
        <begin position="38"/>
        <end position="278"/>
    </location>
</feature>
<keyword evidence="3 7" id="KW-1133">Transmembrane helix</keyword>